<gene>
    <name evidence="12" type="ORF">H4R26_000174</name>
</gene>
<dbReference type="GO" id="GO:0005634">
    <property type="term" value="C:nucleus"/>
    <property type="evidence" value="ECO:0007669"/>
    <property type="project" value="UniProtKB-SubCell"/>
</dbReference>
<dbReference type="GO" id="GO:0008270">
    <property type="term" value="F:zinc ion binding"/>
    <property type="evidence" value="ECO:0007669"/>
    <property type="project" value="UniProtKB-KW"/>
</dbReference>
<dbReference type="EMBL" id="JANBQF010000004">
    <property type="protein sequence ID" value="KAJ2008478.1"/>
    <property type="molecule type" value="Genomic_DNA"/>
</dbReference>
<feature type="compositionally biased region" description="Polar residues" evidence="10">
    <location>
        <begin position="299"/>
        <end position="311"/>
    </location>
</feature>
<keyword evidence="5" id="KW-0805">Transcription regulation</keyword>
<keyword evidence="13" id="KW-1185">Reference proteome</keyword>
<evidence type="ECO:0000256" key="4">
    <source>
        <dbReference type="ARBA" id="ARBA00022833"/>
    </source>
</evidence>
<feature type="region of interest" description="Disordered" evidence="10">
    <location>
        <begin position="966"/>
        <end position="993"/>
    </location>
</feature>
<evidence type="ECO:0000313" key="12">
    <source>
        <dbReference type="EMBL" id="KAJ2008478.1"/>
    </source>
</evidence>
<evidence type="ECO:0000256" key="2">
    <source>
        <dbReference type="ARBA" id="ARBA00022723"/>
    </source>
</evidence>
<dbReference type="SUPFAM" id="SSF57667">
    <property type="entry name" value="beta-beta-alpha zinc fingers"/>
    <property type="match status" value="1"/>
</dbReference>
<dbReference type="GO" id="GO:1990527">
    <property type="term" value="C:Tec1p-Ste12p-Dig1p complex"/>
    <property type="evidence" value="ECO:0007669"/>
    <property type="project" value="TreeGrafter"/>
</dbReference>
<evidence type="ECO:0000256" key="1">
    <source>
        <dbReference type="ARBA" id="ARBA00004123"/>
    </source>
</evidence>
<name>A0A9W8BN61_9FUNG</name>
<evidence type="ECO:0000313" key="13">
    <source>
        <dbReference type="Proteomes" id="UP001150907"/>
    </source>
</evidence>
<evidence type="ECO:0000256" key="7">
    <source>
        <dbReference type="ARBA" id="ARBA00023242"/>
    </source>
</evidence>
<dbReference type="PANTHER" id="PTHR47427">
    <property type="entry name" value="PROTEIN STE12"/>
    <property type="match status" value="1"/>
</dbReference>
<evidence type="ECO:0000256" key="10">
    <source>
        <dbReference type="SAM" id="MobiDB-lite"/>
    </source>
</evidence>
<accession>A0A9W8BN61</accession>
<dbReference type="OrthoDB" id="1095242at2759"/>
<dbReference type="GO" id="GO:1990526">
    <property type="term" value="C:Ste12p-Dig1p-Dig2p complex"/>
    <property type="evidence" value="ECO:0007669"/>
    <property type="project" value="TreeGrafter"/>
</dbReference>
<evidence type="ECO:0000259" key="11">
    <source>
        <dbReference type="PROSITE" id="PS50157"/>
    </source>
</evidence>
<comment type="similarity">
    <text evidence="8">Belongs to the STE12 transcription factor family.</text>
</comment>
<protein>
    <recommendedName>
        <fullName evidence="11">C2H2-type domain-containing protein</fullName>
    </recommendedName>
</protein>
<keyword evidence="3 9" id="KW-0863">Zinc-finger</keyword>
<evidence type="ECO:0000256" key="6">
    <source>
        <dbReference type="ARBA" id="ARBA00023163"/>
    </source>
</evidence>
<dbReference type="Pfam" id="PF00096">
    <property type="entry name" value="zf-C2H2"/>
    <property type="match status" value="1"/>
</dbReference>
<dbReference type="PROSITE" id="PS00028">
    <property type="entry name" value="ZINC_FINGER_C2H2_1"/>
    <property type="match status" value="2"/>
</dbReference>
<dbReference type="Gene3D" id="3.30.160.60">
    <property type="entry name" value="Classic Zinc Finger"/>
    <property type="match status" value="2"/>
</dbReference>
<evidence type="ECO:0000256" key="3">
    <source>
        <dbReference type="ARBA" id="ARBA00022771"/>
    </source>
</evidence>
<feature type="region of interest" description="Disordered" evidence="10">
    <location>
        <begin position="291"/>
        <end position="311"/>
    </location>
</feature>
<proteinExistence type="inferred from homology"/>
<feature type="region of interest" description="Disordered" evidence="10">
    <location>
        <begin position="1082"/>
        <end position="1119"/>
    </location>
</feature>
<dbReference type="Pfam" id="PF02200">
    <property type="entry name" value="STE"/>
    <property type="match status" value="1"/>
</dbReference>
<dbReference type="PROSITE" id="PS50157">
    <property type="entry name" value="ZINC_FINGER_C2H2_2"/>
    <property type="match status" value="2"/>
</dbReference>
<keyword evidence="6" id="KW-0804">Transcription</keyword>
<keyword evidence="7" id="KW-0539">Nucleus</keyword>
<dbReference type="SMART" id="SM00355">
    <property type="entry name" value="ZnF_C2H2"/>
    <property type="match status" value="2"/>
</dbReference>
<dbReference type="InterPro" id="IPR013087">
    <property type="entry name" value="Znf_C2H2_type"/>
</dbReference>
<keyword evidence="2" id="KW-0479">Metal-binding</keyword>
<dbReference type="InterPro" id="IPR052127">
    <property type="entry name" value="STE12_transcription_factor"/>
</dbReference>
<dbReference type="Proteomes" id="UP001150907">
    <property type="component" value="Unassembled WGS sequence"/>
</dbReference>
<evidence type="ECO:0000256" key="8">
    <source>
        <dbReference type="ARBA" id="ARBA00024345"/>
    </source>
</evidence>
<evidence type="ECO:0000256" key="5">
    <source>
        <dbReference type="ARBA" id="ARBA00023015"/>
    </source>
</evidence>
<organism evidence="12 13">
    <name type="scientific">Coemansia thaxteri</name>
    <dbReference type="NCBI Taxonomy" id="2663907"/>
    <lineage>
        <taxon>Eukaryota</taxon>
        <taxon>Fungi</taxon>
        <taxon>Fungi incertae sedis</taxon>
        <taxon>Zoopagomycota</taxon>
        <taxon>Kickxellomycotina</taxon>
        <taxon>Kickxellomycetes</taxon>
        <taxon>Kickxellales</taxon>
        <taxon>Kickxellaceae</taxon>
        <taxon>Coemansia</taxon>
    </lineage>
</organism>
<dbReference type="PANTHER" id="PTHR47427:SF1">
    <property type="entry name" value="PROTEIN STE12"/>
    <property type="match status" value="1"/>
</dbReference>
<dbReference type="GO" id="GO:0003700">
    <property type="term" value="F:DNA-binding transcription factor activity"/>
    <property type="evidence" value="ECO:0007669"/>
    <property type="project" value="InterPro"/>
</dbReference>
<reference evidence="12" key="1">
    <citation type="submission" date="2022-07" db="EMBL/GenBank/DDBJ databases">
        <title>Phylogenomic reconstructions and comparative analyses of Kickxellomycotina fungi.</title>
        <authorList>
            <person name="Reynolds N.K."/>
            <person name="Stajich J.E."/>
            <person name="Barry K."/>
            <person name="Grigoriev I.V."/>
            <person name="Crous P."/>
            <person name="Smith M.E."/>
        </authorList>
    </citation>
    <scope>NUCLEOTIDE SEQUENCE</scope>
    <source>
        <strain evidence="12">IMI 214461</strain>
    </source>
</reference>
<dbReference type="InterPro" id="IPR003120">
    <property type="entry name" value="Ste12"/>
</dbReference>
<evidence type="ECO:0000256" key="9">
    <source>
        <dbReference type="PROSITE-ProRule" id="PRU00042"/>
    </source>
</evidence>
<dbReference type="InterPro" id="IPR036236">
    <property type="entry name" value="Znf_C2H2_sf"/>
</dbReference>
<comment type="subcellular location">
    <subcellularLocation>
        <location evidence="1">Nucleus</location>
    </subcellularLocation>
</comment>
<dbReference type="AlphaFoldDB" id="A0A9W8BN61"/>
<feature type="region of interest" description="Disordered" evidence="10">
    <location>
        <begin position="719"/>
        <end position="738"/>
    </location>
</feature>
<sequence>MDLAGFLANAPSLFGEDEVQGEEIEPDILHGTHAGAIRRFRFDNGDSLSCVRWDERFHITSTDIIRALVHRFQDIRRPVVNIKKFEEGVFSDLRSLKPGVHARLELPRSEFLDLLFKHHCVRTQKKQKVFYWDSVPHDVLFREALERDLKREAMGMDTTTKISKDADPAAHVVIGGIELPLSVPPTLAVHMHVSSVTAGAAPPAPRVSNVLVSSAPIPAAATSSKPLSLALTAPVATNGLQLSQGAKASAVSIASMASSSHDEDLTDARFCVYPDSRGRHGDSADALSFASHGACGPKQQRQPIASASDTVSTQPSLNEYISEKLASSSSTPLNIMGIGNNWTGMDFQALHKQASDLRAIYDEHQPTPTPHHSPKEGIANGPELLELLSGDPNALVTDENVGDFNALLEQLLSGGVAGGQTQEGALGSATSASFGFEGTLPRQQMDMAGDNTPVAPATIESMKSSPSIASLLSNSQRISPNHTPEIVMSLQFRGGEGLYGANGSMPFSDIGSMMVSSAHSPEGAQALSAISSGIHAMPMDSLLPMFSPSPGCGVGNESESVLAQQSSFAESLAEARLSAEDPRSNEFFRQAWQIQKPPVNNLPTPRSSRFSRFHPYLKTMARIAHRDSPTIINRLPSTADPTVAAAAVNAMAAKINRQDEASEQQQQQAWSMAFSCEQPSAQSGEYAHAYATGTYSAAAALADSSGFRTEHNMDLLSIKEETADSADGRKDKGGDPAGEQRRYTCTFIGCVKQFKRHEHLKRHFRTHTGERPYKCPAPECPKVFARMDNLNQHIRTHVNRKTATRRISGSSGAFLETAGQQQPIQGGGMAGFIDDSANMPPPMQQQFLNGSAMFPAVGGAAAAAIEEPQRNAASGDEDLSFREQAPFGATTAFGSQASAHSMRISMPEELSLMGREWFISNSSSSGTPQPPPPPVSLSVQPMQSPLMENNTVTFLRKLSKNNRQRSIGATPVGTRGGREEQLSPIGGLDPQQQVMPSRDMGLARTPSSDTSSINPVWLASFLAQAQQNQLLETLSRGDGQRLNGFTAPGQQIHETVGISRVLSLKRHLDEFGDGLTDDDVVMAGSGTSSRGAGSHRSHSASGDEHQMPRSAATAAGASAKFVRASISSKHHVSTS</sequence>
<feature type="domain" description="C2H2-type" evidence="11">
    <location>
        <begin position="743"/>
        <end position="772"/>
    </location>
</feature>
<feature type="compositionally biased region" description="Low complexity" evidence="10">
    <location>
        <begin position="1110"/>
        <end position="1119"/>
    </location>
</feature>
<keyword evidence="4" id="KW-0862">Zinc</keyword>
<dbReference type="SMART" id="SM00424">
    <property type="entry name" value="STE"/>
    <property type="match status" value="1"/>
</dbReference>
<feature type="domain" description="C2H2-type" evidence="11">
    <location>
        <begin position="773"/>
        <end position="802"/>
    </location>
</feature>
<feature type="compositionally biased region" description="Low complexity" evidence="10">
    <location>
        <begin position="1083"/>
        <end position="1092"/>
    </location>
</feature>
<comment type="caution">
    <text evidence="12">The sequence shown here is derived from an EMBL/GenBank/DDBJ whole genome shotgun (WGS) entry which is preliminary data.</text>
</comment>
<dbReference type="FunFam" id="3.30.160.60:FF:002343">
    <property type="entry name" value="Zinc finger protein 33A"/>
    <property type="match status" value="1"/>
</dbReference>